<dbReference type="GO" id="GO:0005829">
    <property type="term" value="C:cytosol"/>
    <property type="evidence" value="ECO:0007669"/>
    <property type="project" value="TreeGrafter"/>
</dbReference>
<organism evidence="1">
    <name type="scientific">marine sediment metagenome</name>
    <dbReference type="NCBI Taxonomy" id="412755"/>
    <lineage>
        <taxon>unclassified sequences</taxon>
        <taxon>metagenomes</taxon>
        <taxon>ecological metagenomes</taxon>
    </lineage>
</organism>
<proteinExistence type="predicted"/>
<dbReference type="SUPFAM" id="SSF52317">
    <property type="entry name" value="Class I glutamine amidotransferase-like"/>
    <property type="match status" value="1"/>
</dbReference>
<dbReference type="Gene3D" id="3.40.50.880">
    <property type="match status" value="1"/>
</dbReference>
<name>A0A0F8ZMF6_9ZZZZ</name>
<dbReference type="PROSITE" id="PS51273">
    <property type="entry name" value="GATASE_TYPE_1"/>
    <property type="match status" value="1"/>
</dbReference>
<dbReference type="EMBL" id="LAZR01047092">
    <property type="protein sequence ID" value="KKK95023.1"/>
    <property type="molecule type" value="Genomic_DNA"/>
</dbReference>
<dbReference type="InterPro" id="IPR044668">
    <property type="entry name" value="PuuD-like"/>
</dbReference>
<dbReference type="PANTHER" id="PTHR43235">
    <property type="entry name" value="GLUTAMINE AMIDOTRANSFERASE PB2B2.05-RELATED"/>
    <property type="match status" value="1"/>
</dbReference>
<dbReference type="GO" id="GO:0033969">
    <property type="term" value="F:gamma-glutamyl-gamma-aminobutyrate hydrolase activity"/>
    <property type="evidence" value="ECO:0007669"/>
    <property type="project" value="TreeGrafter"/>
</dbReference>
<accession>A0A0F8ZMF6</accession>
<evidence type="ECO:0000313" key="1">
    <source>
        <dbReference type="EMBL" id="KKK95023.1"/>
    </source>
</evidence>
<comment type="caution">
    <text evidence="1">The sequence shown here is derived from an EMBL/GenBank/DDBJ whole genome shotgun (WGS) entry which is preliminary data.</text>
</comment>
<reference evidence="1" key="1">
    <citation type="journal article" date="2015" name="Nature">
        <title>Complex archaea that bridge the gap between prokaryotes and eukaryotes.</title>
        <authorList>
            <person name="Spang A."/>
            <person name="Saw J.H."/>
            <person name="Jorgensen S.L."/>
            <person name="Zaremba-Niedzwiedzka K."/>
            <person name="Martijn J."/>
            <person name="Lind A.E."/>
            <person name="van Eijk R."/>
            <person name="Schleper C."/>
            <person name="Guy L."/>
            <person name="Ettema T.J."/>
        </authorList>
    </citation>
    <scope>NUCLEOTIDE SEQUENCE</scope>
</reference>
<protein>
    <submittedName>
        <fullName evidence="1">Uncharacterized protein</fullName>
    </submittedName>
</protein>
<dbReference type="AlphaFoldDB" id="A0A0F8ZMF6"/>
<sequence>MIPSIVVPHWRAPTFERTQYYYGSLRRAGGEPLVVEGPELPADAGGLLLTGGVDVDAHLYEERRRPGTDKPNRQRDAHEMGLLRQALESDLPVLAVCRGHQLLNVAMGGSLVQYIEGDGHRDDEGLSRWHEVSLTADGGRLGDVYRGGRELRVNSRHHQGVTREKLAPSLVPLAYSPDGLVEAVESREHGWVLGVQWHPEWPEMHPAAAPLFAAFVAACRR</sequence>
<dbReference type="InterPro" id="IPR011697">
    <property type="entry name" value="Peptidase_C26"/>
</dbReference>
<gene>
    <name evidence="1" type="ORF">LCGC14_2676970</name>
</gene>
<dbReference type="Pfam" id="PF07722">
    <property type="entry name" value="Peptidase_C26"/>
    <property type="match status" value="1"/>
</dbReference>
<dbReference type="GO" id="GO:0006598">
    <property type="term" value="P:polyamine catabolic process"/>
    <property type="evidence" value="ECO:0007669"/>
    <property type="project" value="TreeGrafter"/>
</dbReference>
<dbReference type="PANTHER" id="PTHR43235:SF1">
    <property type="entry name" value="GLUTAMINE AMIDOTRANSFERASE PB2B2.05-RELATED"/>
    <property type="match status" value="1"/>
</dbReference>
<dbReference type="InterPro" id="IPR029062">
    <property type="entry name" value="Class_I_gatase-like"/>
</dbReference>
<dbReference type="CDD" id="cd01745">
    <property type="entry name" value="GATase1_2"/>
    <property type="match status" value="1"/>
</dbReference>